<name>A0A195FD21_9HYME</name>
<feature type="compositionally biased region" description="Basic and acidic residues" evidence="1">
    <location>
        <begin position="1"/>
        <end position="10"/>
    </location>
</feature>
<evidence type="ECO:0000256" key="1">
    <source>
        <dbReference type="SAM" id="MobiDB-lite"/>
    </source>
</evidence>
<dbReference type="Proteomes" id="UP000078541">
    <property type="component" value="Unassembled WGS sequence"/>
</dbReference>
<feature type="region of interest" description="Disordered" evidence="1">
    <location>
        <begin position="1"/>
        <end position="39"/>
    </location>
</feature>
<organism evidence="2 3">
    <name type="scientific">Trachymyrmex septentrionalis</name>
    <dbReference type="NCBI Taxonomy" id="34720"/>
    <lineage>
        <taxon>Eukaryota</taxon>
        <taxon>Metazoa</taxon>
        <taxon>Ecdysozoa</taxon>
        <taxon>Arthropoda</taxon>
        <taxon>Hexapoda</taxon>
        <taxon>Insecta</taxon>
        <taxon>Pterygota</taxon>
        <taxon>Neoptera</taxon>
        <taxon>Endopterygota</taxon>
        <taxon>Hymenoptera</taxon>
        <taxon>Apocrita</taxon>
        <taxon>Aculeata</taxon>
        <taxon>Formicoidea</taxon>
        <taxon>Formicidae</taxon>
        <taxon>Myrmicinae</taxon>
        <taxon>Trachymyrmex</taxon>
    </lineage>
</organism>
<feature type="compositionally biased region" description="Low complexity" evidence="1">
    <location>
        <begin position="27"/>
        <end position="39"/>
    </location>
</feature>
<dbReference type="AlphaFoldDB" id="A0A195FD21"/>
<dbReference type="EMBL" id="KQ981673">
    <property type="protein sequence ID" value="KYN38281.1"/>
    <property type="molecule type" value="Genomic_DNA"/>
</dbReference>
<sequence length="94" mass="10191">MLIKAKERKTLVSPAKGVASQEMAGLSAPPTTTTPPSAAAVDIRRGERVPGFLSYGNCDGFTTYRLSVRRYPRWPMLGSRLLLGWLLATDLAIA</sequence>
<evidence type="ECO:0000313" key="2">
    <source>
        <dbReference type="EMBL" id="KYN38281.1"/>
    </source>
</evidence>
<reference evidence="2 3" key="1">
    <citation type="submission" date="2016-03" db="EMBL/GenBank/DDBJ databases">
        <title>Trachymyrmex septentrionalis WGS genome.</title>
        <authorList>
            <person name="Nygaard S."/>
            <person name="Hu H."/>
            <person name="Boomsma J."/>
            <person name="Zhang G."/>
        </authorList>
    </citation>
    <scope>NUCLEOTIDE SEQUENCE [LARGE SCALE GENOMIC DNA]</scope>
    <source>
        <strain evidence="2">Tsep2-gDNA-1</strain>
        <tissue evidence="2">Whole body</tissue>
    </source>
</reference>
<proteinExistence type="predicted"/>
<evidence type="ECO:0000313" key="3">
    <source>
        <dbReference type="Proteomes" id="UP000078541"/>
    </source>
</evidence>
<gene>
    <name evidence="2" type="ORF">ALC56_07321</name>
</gene>
<protein>
    <submittedName>
        <fullName evidence="2">Uncharacterized protein</fullName>
    </submittedName>
</protein>
<keyword evidence="3" id="KW-1185">Reference proteome</keyword>
<accession>A0A195FD21</accession>